<evidence type="ECO:0000259" key="1">
    <source>
        <dbReference type="Pfam" id="PF25005"/>
    </source>
</evidence>
<reference evidence="2 3" key="1">
    <citation type="journal article" date="2022" name="bioRxiv">
        <title>Genomics of Preaxostyla Flagellates Illuminates Evolutionary Transitions and the Path Towards Mitochondrial Loss.</title>
        <authorList>
            <person name="Novak L.V.F."/>
            <person name="Treitli S.C."/>
            <person name="Pyrih J."/>
            <person name="Halakuc P."/>
            <person name="Pipaliya S.V."/>
            <person name="Vacek V."/>
            <person name="Brzon O."/>
            <person name="Soukal P."/>
            <person name="Eme L."/>
            <person name="Dacks J.B."/>
            <person name="Karnkowska A."/>
            <person name="Elias M."/>
            <person name="Hampl V."/>
        </authorList>
    </citation>
    <scope>NUCLEOTIDE SEQUENCE [LARGE SCALE GENOMIC DNA]</scope>
    <source>
        <strain evidence="2">NAU3</strain>
        <tissue evidence="2">Gut</tissue>
    </source>
</reference>
<dbReference type="SUPFAM" id="SSF160059">
    <property type="entry name" value="PriA/YqbF domain"/>
    <property type="match status" value="1"/>
</dbReference>
<dbReference type="CDD" id="cd21694">
    <property type="entry name" value="GINS_B_Psf2"/>
    <property type="match status" value="1"/>
</dbReference>
<dbReference type="EMBL" id="JARBJD010000114">
    <property type="protein sequence ID" value="KAK2951713.1"/>
    <property type="molecule type" value="Genomic_DNA"/>
</dbReference>
<dbReference type="Gene3D" id="3.40.5.50">
    <property type="match status" value="1"/>
</dbReference>
<dbReference type="SUPFAM" id="SSF158573">
    <property type="entry name" value="GINS helical bundle-like"/>
    <property type="match status" value="1"/>
</dbReference>
<dbReference type="InterPro" id="IPR036224">
    <property type="entry name" value="GINS_bundle-like_dom_sf"/>
</dbReference>
<dbReference type="CDD" id="cd11712">
    <property type="entry name" value="GINS_A_psf2"/>
    <property type="match status" value="1"/>
</dbReference>
<keyword evidence="3" id="KW-1185">Reference proteome</keyword>
<gene>
    <name evidence="2" type="ORF">BLNAU_13325</name>
</gene>
<feature type="domain" description="DNA replication complex GINS protein PSF2 N-terminal" evidence="1">
    <location>
        <begin position="14"/>
        <end position="72"/>
    </location>
</feature>
<name>A0ABQ9XGX1_9EUKA</name>
<dbReference type="PANTHER" id="PTHR12772:SF0">
    <property type="entry name" value="DNA REPLICATION COMPLEX GINS PROTEIN PSF2"/>
    <property type="match status" value="1"/>
</dbReference>
<organism evidence="2 3">
    <name type="scientific">Blattamonas nauphoetae</name>
    <dbReference type="NCBI Taxonomy" id="2049346"/>
    <lineage>
        <taxon>Eukaryota</taxon>
        <taxon>Metamonada</taxon>
        <taxon>Preaxostyla</taxon>
        <taxon>Oxymonadida</taxon>
        <taxon>Blattamonas</taxon>
    </lineage>
</organism>
<evidence type="ECO:0000313" key="2">
    <source>
        <dbReference type="EMBL" id="KAK2951713.1"/>
    </source>
</evidence>
<accession>A0ABQ9XGX1</accession>
<evidence type="ECO:0000313" key="3">
    <source>
        <dbReference type="Proteomes" id="UP001281761"/>
    </source>
</evidence>
<dbReference type="PANTHER" id="PTHR12772">
    <property type="entry name" value="DNA REPLICATION COMPLEX GINS PROTEIN PSF2"/>
    <property type="match status" value="1"/>
</dbReference>
<protein>
    <submittedName>
        <fullName evidence="2">DNA replication complex GINS protein PSF2</fullName>
    </submittedName>
</protein>
<dbReference type="Gene3D" id="1.20.58.1020">
    <property type="match status" value="1"/>
</dbReference>
<dbReference type="Pfam" id="PF25005">
    <property type="entry name" value="PSF2_N"/>
    <property type="match status" value="1"/>
</dbReference>
<proteinExistence type="predicted"/>
<sequence>MINQERQEFEQLSFPEIEFLAEEEIVDIIPSIRTEEEVDVVTGRYGPFRPGEQTQVPLWMASLLRKKRQCTLCLPDWMREDSLIQTLNYEQTQGQFSALPFRYSEIAKLLLDTGSEDFQNSQKLRSLIHDIELTRKTKLEASIKQIERAEELRVVCHF</sequence>
<comment type="caution">
    <text evidence="2">The sequence shown here is derived from an EMBL/GenBank/DDBJ whole genome shotgun (WGS) entry which is preliminary data.</text>
</comment>
<dbReference type="InterPro" id="IPR007257">
    <property type="entry name" value="GINS_Psf2"/>
</dbReference>
<dbReference type="InterPro" id="IPR056784">
    <property type="entry name" value="PSF2_N"/>
</dbReference>
<dbReference type="Proteomes" id="UP001281761">
    <property type="component" value="Unassembled WGS sequence"/>
</dbReference>